<dbReference type="EMBL" id="CP001630">
    <property type="protein sequence ID" value="ACU36538.1"/>
    <property type="molecule type" value="Genomic_DNA"/>
</dbReference>
<sequence length="46" mass="4897">MSDREDVGPADGGGRRPEELDRLLDRALGLAGRTSRGCRTRRASGG</sequence>
<name>C6WMK9_ACTMD</name>
<keyword evidence="2" id="KW-1185">Reference proteome</keyword>
<dbReference type="KEGG" id="ami:Amir_2601"/>
<protein>
    <submittedName>
        <fullName evidence="1">Uncharacterized protein</fullName>
    </submittedName>
</protein>
<gene>
    <name evidence="1" type="ordered locus">Amir_2601</name>
</gene>
<reference evidence="1 2" key="1">
    <citation type="journal article" date="2009" name="Stand. Genomic Sci.">
        <title>Complete genome sequence of Actinosynnema mirum type strain (101).</title>
        <authorList>
            <person name="Land M."/>
            <person name="Lapidus A."/>
            <person name="Mayilraj S."/>
            <person name="Chen F."/>
            <person name="Copeland A."/>
            <person name="Del Rio T.G."/>
            <person name="Nolan M."/>
            <person name="Lucas S."/>
            <person name="Tice H."/>
            <person name="Cheng J.F."/>
            <person name="Chertkov O."/>
            <person name="Bruce D."/>
            <person name="Goodwin L."/>
            <person name="Pitluck S."/>
            <person name="Rohde M."/>
            <person name="Goker M."/>
            <person name="Pati A."/>
            <person name="Ivanova N."/>
            <person name="Mavromatis K."/>
            <person name="Chen A."/>
            <person name="Palaniappan K."/>
            <person name="Hauser L."/>
            <person name="Chang Y.J."/>
            <person name="Jeffries C.C."/>
            <person name="Brettin T."/>
            <person name="Detter J.C."/>
            <person name="Han C."/>
            <person name="Chain P."/>
            <person name="Tindall B.J."/>
            <person name="Bristow J."/>
            <person name="Eisen J.A."/>
            <person name="Markowitz V."/>
            <person name="Hugenholtz P."/>
            <person name="Kyrpides N.C."/>
            <person name="Klenk H.P."/>
        </authorList>
    </citation>
    <scope>NUCLEOTIDE SEQUENCE [LARGE SCALE GENOMIC DNA]</scope>
    <source>
        <strain evidence="2">ATCC 29888 / DSM 43827 / JCM 3225 / NBRC 14064 / NCIMB 13271 / NRRL B-12336 / IMRU 3971 / 101</strain>
    </source>
</reference>
<dbReference type="Proteomes" id="UP000002213">
    <property type="component" value="Chromosome"/>
</dbReference>
<evidence type="ECO:0000313" key="1">
    <source>
        <dbReference type="EMBL" id="ACU36538.1"/>
    </source>
</evidence>
<evidence type="ECO:0000313" key="2">
    <source>
        <dbReference type="Proteomes" id="UP000002213"/>
    </source>
</evidence>
<dbReference type="HOGENOM" id="CLU_3179177_0_0_11"/>
<dbReference type="RefSeq" id="WP_015801427.1">
    <property type="nucleotide sequence ID" value="NC_013093.1"/>
</dbReference>
<organism evidence="1 2">
    <name type="scientific">Actinosynnema mirum (strain ATCC 29888 / DSM 43827 / JCM 3225 / NBRC 14064 / NCIMB 13271 / NRRL B-12336 / IMRU 3971 / 101)</name>
    <dbReference type="NCBI Taxonomy" id="446462"/>
    <lineage>
        <taxon>Bacteria</taxon>
        <taxon>Bacillati</taxon>
        <taxon>Actinomycetota</taxon>
        <taxon>Actinomycetes</taxon>
        <taxon>Pseudonocardiales</taxon>
        <taxon>Pseudonocardiaceae</taxon>
        <taxon>Actinosynnema</taxon>
    </lineage>
</organism>
<dbReference type="AlphaFoldDB" id="C6WMK9"/>
<dbReference type="STRING" id="446462.Amir_2601"/>
<accession>C6WMK9</accession>
<proteinExistence type="predicted"/>